<sequence>MVKSLKYCLSLVIILGIASCDSPLTEEEKKAKADQIINGKTLLLSPHYQGSSKMMTLVEHAIALDPNNADARRELSIPYLKRGMPVQWKPLFDKAVALDPVNWQGWRGYLYLYFYRNYKKAIEDFDATDQLTPDFDDYPQGQSVNYMRGVAYMGLKDWDKAKLYFDTYINEQIATSGEDYADVTAFLYRGIIAYQNNEIESAIEDFLKVLQYSGNHYADAHYYLAKCFSAQNDFPKAKHHIDEAIKDFDLGYFHSRNYVEVLYQIYIQDLEGLKKQLENS</sequence>
<reference evidence="4" key="1">
    <citation type="submission" date="2016-11" db="EMBL/GenBank/DDBJ databases">
        <authorList>
            <person name="Varghese N."/>
            <person name="Submissions S."/>
        </authorList>
    </citation>
    <scope>NUCLEOTIDE SEQUENCE [LARGE SCALE GENOMIC DNA]</scope>
    <source>
        <strain evidence="4">DSM 22623</strain>
    </source>
</reference>
<keyword evidence="2" id="KW-0802">TPR repeat</keyword>
<dbReference type="RefSeq" id="WP_073315759.1">
    <property type="nucleotide sequence ID" value="NZ_FQYP01000003.1"/>
</dbReference>
<evidence type="ECO:0000256" key="1">
    <source>
        <dbReference type="ARBA" id="ARBA00022737"/>
    </source>
</evidence>
<dbReference type="EMBL" id="FQYP01000003">
    <property type="protein sequence ID" value="SHI85437.1"/>
    <property type="molecule type" value="Genomic_DNA"/>
</dbReference>
<dbReference type="Gene3D" id="1.25.40.10">
    <property type="entry name" value="Tetratricopeptide repeat domain"/>
    <property type="match status" value="2"/>
</dbReference>
<dbReference type="InterPro" id="IPR019734">
    <property type="entry name" value="TPR_rpt"/>
</dbReference>
<dbReference type="PANTHER" id="PTHR44858">
    <property type="entry name" value="TETRATRICOPEPTIDE REPEAT PROTEIN 6"/>
    <property type="match status" value="1"/>
</dbReference>
<dbReference type="OrthoDB" id="935812at2"/>
<proteinExistence type="predicted"/>
<accession>A0A1M6EIV8</accession>
<organism evidence="3 4">
    <name type="scientific">Aquimarina spongiae</name>
    <dbReference type="NCBI Taxonomy" id="570521"/>
    <lineage>
        <taxon>Bacteria</taxon>
        <taxon>Pseudomonadati</taxon>
        <taxon>Bacteroidota</taxon>
        <taxon>Flavobacteriia</taxon>
        <taxon>Flavobacteriales</taxon>
        <taxon>Flavobacteriaceae</taxon>
        <taxon>Aquimarina</taxon>
    </lineage>
</organism>
<dbReference type="SMART" id="SM00028">
    <property type="entry name" value="TPR"/>
    <property type="match status" value="2"/>
</dbReference>
<keyword evidence="1" id="KW-0677">Repeat</keyword>
<dbReference type="InterPro" id="IPR050498">
    <property type="entry name" value="Ycf3"/>
</dbReference>
<gene>
    <name evidence="3" type="ORF">SAMN04488508_103429</name>
</gene>
<protein>
    <submittedName>
        <fullName evidence="3">Tetratricopeptide repeat-containing protein</fullName>
    </submittedName>
</protein>
<dbReference type="AlphaFoldDB" id="A0A1M6EIV8"/>
<keyword evidence="4" id="KW-1185">Reference proteome</keyword>
<dbReference type="Pfam" id="PF13432">
    <property type="entry name" value="TPR_16"/>
    <property type="match status" value="1"/>
</dbReference>
<evidence type="ECO:0000256" key="2">
    <source>
        <dbReference type="ARBA" id="ARBA00022803"/>
    </source>
</evidence>
<name>A0A1M6EIV8_9FLAO</name>
<dbReference type="Proteomes" id="UP000184432">
    <property type="component" value="Unassembled WGS sequence"/>
</dbReference>
<dbReference type="InterPro" id="IPR011990">
    <property type="entry name" value="TPR-like_helical_dom_sf"/>
</dbReference>
<evidence type="ECO:0000313" key="3">
    <source>
        <dbReference type="EMBL" id="SHI85437.1"/>
    </source>
</evidence>
<dbReference type="STRING" id="570521.SAMN04488508_103429"/>
<evidence type="ECO:0000313" key="4">
    <source>
        <dbReference type="Proteomes" id="UP000184432"/>
    </source>
</evidence>
<dbReference type="PANTHER" id="PTHR44858:SF1">
    <property type="entry name" value="UDP-N-ACETYLGLUCOSAMINE--PEPTIDE N-ACETYLGLUCOSAMINYLTRANSFERASE SPINDLY-RELATED"/>
    <property type="match status" value="1"/>
</dbReference>
<dbReference type="SUPFAM" id="SSF48452">
    <property type="entry name" value="TPR-like"/>
    <property type="match status" value="1"/>
</dbReference>
<dbReference type="PROSITE" id="PS51257">
    <property type="entry name" value="PROKAR_LIPOPROTEIN"/>
    <property type="match status" value="1"/>
</dbReference>